<dbReference type="EMBL" id="JAWQEG010001993">
    <property type="protein sequence ID" value="KAK3875233.1"/>
    <property type="molecule type" value="Genomic_DNA"/>
</dbReference>
<evidence type="ECO:0000313" key="2">
    <source>
        <dbReference type="Proteomes" id="UP001286313"/>
    </source>
</evidence>
<dbReference type="Proteomes" id="UP001286313">
    <property type="component" value="Unassembled WGS sequence"/>
</dbReference>
<organism evidence="1 2">
    <name type="scientific">Petrolisthes cinctipes</name>
    <name type="common">Flat porcelain crab</name>
    <dbReference type="NCBI Taxonomy" id="88211"/>
    <lineage>
        <taxon>Eukaryota</taxon>
        <taxon>Metazoa</taxon>
        <taxon>Ecdysozoa</taxon>
        <taxon>Arthropoda</taxon>
        <taxon>Crustacea</taxon>
        <taxon>Multicrustacea</taxon>
        <taxon>Malacostraca</taxon>
        <taxon>Eumalacostraca</taxon>
        <taxon>Eucarida</taxon>
        <taxon>Decapoda</taxon>
        <taxon>Pleocyemata</taxon>
        <taxon>Anomura</taxon>
        <taxon>Galatheoidea</taxon>
        <taxon>Porcellanidae</taxon>
        <taxon>Petrolisthes</taxon>
    </lineage>
</organism>
<comment type="caution">
    <text evidence="1">The sequence shown here is derived from an EMBL/GenBank/DDBJ whole genome shotgun (WGS) entry which is preliminary data.</text>
</comment>
<sequence length="100" mass="11240">MVLGHLQHLWEGPKPANPPDCVRCSAILEAPIVFYQKGFPHPLLIISSTNFYSSEPRDPRLVVGQSLALTKAGIYVVPWLSHYHASYYVFYPAGNIPYRA</sequence>
<reference evidence="1" key="1">
    <citation type="submission" date="2023-10" db="EMBL/GenBank/DDBJ databases">
        <title>Genome assemblies of two species of porcelain crab, Petrolisthes cinctipes and Petrolisthes manimaculis (Anomura: Porcellanidae).</title>
        <authorList>
            <person name="Angst P."/>
        </authorList>
    </citation>
    <scope>NUCLEOTIDE SEQUENCE</scope>
    <source>
        <strain evidence="1">PB745_01</strain>
        <tissue evidence="1">Gill</tissue>
    </source>
</reference>
<evidence type="ECO:0000313" key="1">
    <source>
        <dbReference type="EMBL" id="KAK3875233.1"/>
    </source>
</evidence>
<accession>A0AAE1FJ97</accession>
<keyword evidence="2" id="KW-1185">Reference proteome</keyword>
<dbReference type="AlphaFoldDB" id="A0AAE1FJ97"/>
<name>A0AAE1FJ97_PETCI</name>
<gene>
    <name evidence="1" type="ORF">Pcinc_019875</name>
</gene>
<proteinExistence type="predicted"/>
<protein>
    <submittedName>
        <fullName evidence="1">Uncharacterized protein</fullName>
    </submittedName>
</protein>